<dbReference type="RefSeq" id="WP_244684914.1">
    <property type="nucleotide sequence ID" value="NZ_CP095043.1"/>
</dbReference>
<dbReference type="Proteomes" id="UP000831775">
    <property type="component" value="Chromosome"/>
</dbReference>
<dbReference type="InterPro" id="IPR001647">
    <property type="entry name" value="HTH_TetR"/>
</dbReference>
<sequence>MASESPAIPRRTRLDQRVIVDALLELARSEPALRPTFKRLGSALGVDATAMYRHFRNKDELTRAALDRLAATAVEHARAAPGDWRGRLEAYLLRSAELSLEYPSVAIEGAVLDPAGPGDVSADELILALLTEGGLTGRPLITAYAAVSGFAVSQGAALAHEVMRNGDAARDGSTPWISTFGAVDLADYPLVRAHRDELLAINGITVYRAGIAAILDSVARAAAGDPAAGDPAAGAISAGE</sequence>
<proteinExistence type="predicted"/>
<keyword evidence="5" id="KW-1185">Reference proteome</keyword>
<dbReference type="SUPFAM" id="SSF48498">
    <property type="entry name" value="Tetracyclin repressor-like, C-terminal domain"/>
    <property type="match status" value="1"/>
</dbReference>
<evidence type="ECO:0000313" key="5">
    <source>
        <dbReference type="Proteomes" id="UP000831775"/>
    </source>
</evidence>
<dbReference type="EMBL" id="CP095043">
    <property type="protein sequence ID" value="UOQ59734.1"/>
    <property type="molecule type" value="Genomic_DNA"/>
</dbReference>
<accession>A0ABY4FTV6</accession>
<dbReference type="InterPro" id="IPR009057">
    <property type="entry name" value="Homeodomain-like_sf"/>
</dbReference>
<feature type="domain" description="HTH tetR-type" evidence="3">
    <location>
        <begin position="13"/>
        <end position="73"/>
    </location>
</feature>
<organism evidence="4 5">
    <name type="scientific">Leucobacter rhizosphaerae</name>
    <dbReference type="NCBI Taxonomy" id="2932245"/>
    <lineage>
        <taxon>Bacteria</taxon>
        <taxon>Bacillati</taxon>
        <taxon>Actinomycetota</taxon>
        <taxon>Actinomycetes</taxon>
        <taxon>Micrococcales</taxon>
        <taxon>Microbacteriaceae</taxon>
        <taxon>Leucobacter</taxon>
    </lineage>
</organism>
<gene>
    <name evidence="4" type="ORF">MUN76_11845</name>
</gene>
<reference evidence="4 5" key="1">
    <citation type="submission" date="2022-04" db="EMBL/GenBank/DDBJ databases">
        <title>Leucobacter sp. isolated from rhizosphere of onion.</title>
        <authorList>
            <person name="Won M."/>
            <person name="Lee C.-M."/>
            <person name="Woen H.-Y."/>
            <person name="Kwon S.-W."/>
        </authorList>
    </citation>
    <scope>NUCLEOTIDE SEQUENCE [LARGE SCALE GENOMIC DNA]</scope>
    <source>
        <strain evidence="4 5">H25R-14</strain>
    </source>
</reference>
<dbReference type="SUPFAM" id="SSF46689">
    <property type="entry name" value="Homeodomain-like"/>
    <property type="match status" value="1"/>
</dbReference>
<dbReference type="InterPro" id="IPR036271">
    <property type="entry name" value="Tet_transcr_reg_TetR-rel_C_sf"/>
</dbReference>
<evidence type="ECO:0000256" key="1">
    <source>
        <dbReference type="ARBA" id="ARBA00023125"/>
    </source>
</evidence>
<evidence type="ECO:0000313" key="4">
    <source>
        <dbReference type="EMBL" id="UOQ59734.1"/>
    </source>
</evidence>
<feature type="DNA-binding region" description="H-T-H motif" evidence="2">
    <location>
        <begin position="36"/>
        <end position="55"/>
    </location>
</feature>
<dbReference type="Pfam" id="PF00440">
    <property type="entry name" value="TetR_N"/>
    <property type="match status" value="1"/>
</dbReference>
<evidence type="ECO:0000256" key="2">
    <source>
        <dbReference type="PROSITE-ProRule" id="PRU00335"/>
    </source>
</evidence>
<name>A0ABY4FTV6_9MICO</name>
<dbReference type="PROSITE" id="PS50977">
    <property type="entry name" value="HTH_TETR_2"/>
    <property type="match status" value="1"/>
</dbReference>
<evidence type="ECO:0000259" key="3">
    <source>
        <dbReference type="PROSITE" id="PS50977"/>
    </source>
</evidence>
<keyword evidence="1 2" id="KW-0238">DNA-binding</keyword>
<protein>
    <submittedName>
        <fullName evidence="4">TetR/AcrR family transcriptional regulator</fullName>
    </submittedName>
</protein>
<dbReference type="Gene3D" id="1.10.357.10">
    <property type="entry name" value="Tetracycline Repressor, domain 2"/>
    <property type="match status" value="1"/>
</dbReference>